<comment type="caution">
    <text evidence="2">The sequence shown here is derived from an EMBL/GenBank/DDBJ whole genome shotgun (WGS) entry which is preliminary data.</text>
</comment>
<dbReference type="RefSeq" id="WP_002683333.1">
    <property type="nucleotide sequence ID" value="NZ_CM001795.1"/>
</dbReference>
<dbReference type="PATRIC" id="fig|999432.5.peg.620"/>
<organism evidence="2">
    <name type="scientific">Treponema denticola H-22</name>
    <dbReference type="NCBI Taxonomy" id="999432"/>
    <lineage>
        <taxon>Bacteria</taxon>
        <taxon>Pseudomonadati</taxon>
        <taxon>Spirochaetota</taxon>
        <taxon>Spirochaetia</taxon>
        <taxon>Spirochaetales</taxon>
        <taxon>Treponemataceae</taxon>
        <taxon>Treponema</taxon>
    </lineage>
</organism>
<evidence type="ECO:0000259" key="1">
    <source>
        <dbReference type="Pfam" id="PF13349"/>
    </source>
</evidence>
<dbReference type="Pfam" id="PF13349">
    <property type="entry name" value="DUF4097"/>
    <property type="match status" value="1"/>
</dbReference>
<dbReference type="EMBL" id="AGDV01000005">
    <property type="protein sequence ID" value="EMB35322.1"/>
    <property type="molecule type" value="Genomic_DNA"/>
</dbReference>
<reference evidence="2" key="1">
    <citation type="submission" date="2012-01" db="EMBL/GenBank/DDBJ databases">
        <title>The Genome Sequence of Treponema denticola H-22.</title>
        <authorList>
            <consortium name="The Broad Institute Genome Sequencing Platform"/>
            <person name="Earl A."/>
            <person name="Ward D."/>
            <person name="Feldgarden M."/>
            <person name="Gevers D."/>
            <person name="Blanton J.M."/>
            <person name="Fenno C.J."/>
            <person name="Baranova O.V."/>
            <person name="Mathney J."/>
            <person name="Dewhirst F.E."/>
            <person name="Izard J."/>
            <person name="Young S.K."/>
            <person name="Zeng Q."/>
            <person name="Gargeya S."/>
            <person name="Fitzgerald M."/>
            <person name="Haas B."/>
            <person name="Abouelleil A."/>
            <person name="Alvarado L."/>
            <person name="Arachchi H.M."/>
            <person name="Berlin A."/>
            <person name="Chapman S.B."/>
            <person name="Gearin G."/>
            <person name="Goldberg J."/>
            <person name="Griggs A."/>
            <person name="Gujja S."/>
            <person name="Hansen M."/>
            <person name="Heiman D."/>
            <person name="Howarth C."/>
            <person name="Larimer J."/>
            <person name="Lui A."/>
            <person name="MacDonald P.J.P."/>
            <person name="McCowen C."/>
            <person name="Montmayeur A."/>
            <person name="Murphy C."/>
            <person name="Neiman D."/>
            <person name="Pearson M."/>
            <person name="Priest M."/>
            <person name="Roberts A."/>
            <person name="Saif S."/>
            <person name="Shea T."/>
            <person name="Sisk P."/>
            <person name="Stolte C."/>
            <person name="Sykes S."/>
            <person name="Wortman J."/>
            <person name="Nusbaum C."/>
            <person name="Birren B."/>
        </authorList>
    </citation>
    <scope>NUCLEOTIDE SEQUENCE [LARGE SCALE GENOMIC DNA]</scope>
    <source>
        <strain evidence="2">H-22</strain>
    </source>
</reference>
<accession>A0A0E2E8F1</accession>
<sequence>MTKDQFLTELNSYLSVLKPEDRKNTIEFYEEYFEDAENEEAAIEELGSPKKLAEEIIDFHKTSYKGENTQVSRQFLPDEGISEIILNITAAKVLINASQEEKIEYTTQNIADDDFSAKIENGKLIIKEKPVFFFSKKGFASFLENFNINTSFNAGKREILINIPKDTRLEKLEFNSQMGSLKIEEVNVEVIEGYTTCGNFSVKSGLHKKIDFNTSAGSINISDMDIETMKLSSSAGAIKFENIKAGNISASTGAGTIDFIKTESSYINANSGAGNITGNELKSDRGKFNTGAGTNKFQKCDFNEAILNTGAGSIIFQGNLHDYAKINSAIGSVDLNLPDKVENYDINIFSKQGRVKLNGENVEGKGDRLNLGSKTSDTNIKISTAFGKIKISTQEGE</sequence>
<feature type="domain" description="DUF4097" evidence="1">
    <location>
        <begin position="81"/>
        <end position="257"/>
    </location>
</feature>
<dbReference type="Proteomes" id="UP000011705">
    <property type="component" value="Chromosome"/>
</dbReference>
<dbReference type="AlphaFoldDB" id="A0A0E2E8F1"/>
<gene>
    <name evidence="2" type="ORF">HMPREF9726_00597</name>
</gene>
<proteinExistence type="predicted"/>
<dbReference type="HOGENOM" id="CLU_694322_0_0_12"/>
<dbReference type="InterPro" id="IPR025164">
    <property type="entry name" value="Toastrack_DUF4097"/>
</dbReference>
<protein>
    <recommendedName>
        <fullName evidence="1">DUF4097 domain-containing protein</fullName>
    </recommendedName>
</protein>
<evidence type="ECO:0000313" key="2">
    <source>
        <dbReference type="EMBL" id="EMB35322.1"/>
    </source>
</evidence>
<dbReference type="Pfam" id="PF22564">
    <property type="entry name" value="HAAS"/>
    <property type="match status" value="1"/>
</dbReference>
<name>A0A0E2E8F1_TREDN</name>